<dbReference type="GO" id="GO:0046491">
    <property type="term" value="P:L-methylmalonyl-CoA metabolic process"/>
    <property type="evidence" value="ECO:0007669"/>
    <property type="project" value="TreeGrafter"/>
</dbReference>
<reference evidence="10 11" key="1">
    <citation type="journal article" date="2015" name="Stand. Genomic Sci.">
        <title>Genomic Encyclopedia of Bacterial and Archaeal Type Strains, Phase III: the genomes of soil and plant-associated and newly described type strains.</title>
        <authorList>
            <person name="Whitman W.B."/>
            <person name="Woyke T."/>
            <person name="Klenk H.P."/>
            <person name="Zhou Y."/>
            <person name="Lilburn T.G."/>
            <person name="Beck B.J."/>
            <person name="De Vos P."/>
            <person name="Vandamme P."/>
            <person name="Eisen J.A."/>
            <person name="Garrity G."/>
            <person name="Hugenholtz P."/>
            <person name="Kyrpides N.C."/>
        </authorList>
    </citation>
    <scope>NUCLEOTIDE SEQUENCE [LARGE SCALE GENOMIC DNA]</scope>
    <source>
        <strain evidence="10 11">ASC-9842</strain>
    </source>
</reference>
<dbReference type="GO" id="GO:0051213">
    <property type="term" value="F:dioxygenase activity"/>
    <property type="evidence" value="ECO:0007669"/>
    <property type="project" value="UniProtKB-KW"/>
</dbReference>
<dbReference type="PROSITE" id="PS00082">
    <property type="entry name" value="EXTRADIOL_DIOXYGENAS"/>
    <property type="match status" value="1"/>
</dbReference>
<accession>A0A4Q7RTC7</accession>
<keyword evidence="7 8" id="KW-0408">Iron</keyword>
<name>A0A4Q7RTC7_9BURK</name>
<dbReference type="Pfam" id="PF00903">
    <property type="entry name" value="Glyoxalase"/>
    <property type="match status" value="2"/>
</dbReference>
<evidence type="ECO:0000256" key="5">
    <source>
        <dbReference type="ARBA" id="ARBA00022964"/>
    </source>
</evidence>
<evidence type="ECO:0000256" key="6">
    <source>
        <dbReference type="ARBA" id="ARBA00023002"/>
    </source>
</evidence>
<dbReference type="PANTHER" id="PTHR43048">
    <property type="entry name" value="METHYLMALONYL-COA EPIMERASE"/>
    <property type="match status" value="1"/>
</dbReference>
<keyword evidence="11" id="KW-1185">Reference proteome</keyword>
<dbReference type="OrthoDB" id="9803142at2"/>
<organism evidence="10 11">
    <name type="scientific">Cupriavidus agavae</name>
    <dbReference type="NCBI Taxonomy" id="1001822"/>
    <lineage>
        <taxon>Bacteria</taxon>
        <taxon>Pseudomonadati</taxon>
        <taxon>Pseudomonadota</taxon>
        <taxon>Betaproteobacteria</taxon>
        <taxon>Burkholderiales</taxon>
        <taxon>Burkholderiaceae</taxon>
        <taxon>Cupriavidus</taxon>
    </lineage>
</organism>
<keyword evidence="5 8" id="KW-0223">Dioxygenase</keyword>
<evidence type="ECO:0000256" key="2">
    <source>
        <dbReference type="ARBA" id="ARBA00008784"/>
    </source>
</evidence>
<comment type="caution">
    <text evidence="10">The sequence shown here is derived from an EMBL/GenBank/DDBJ whole genome shotgun (WGS) entry which is preliminary data.</text>
</comment>
<evidence type="ECO:0000313" key="11">
    <source>
        <dbReference type="Proteomes" id="UP000291078"/>
    </source>
</evidence>
<evidence type="ECO:0000313" key="10">
    <source>
        <dbReference type="EMBL" id="RZT36844.1"/>
    </source>
</evidence>
<dbReference type="GO" id="GO:0004493">
    <property type="term" value="F:methylmalonyl-CoA epimerase activity"/>
    <property type="evidence" value="ECO:0007669"/>
    <property type="project" value="TreeGrafter"/>
</dbReference>
<keyword evidence="4 8" id="KW-0058">Aromatic hydrocarbons catabolism</keyword>
<dbReference type="InterPro" id="IPR004360">
    <property type="entry name" value="Glyas_Fos-R_dOase_dom"/>
</dbReference>
<evidence type="ECO:0000256" key="7">
    <source>
        <dbReference type="ARBA" id="ARBA00023004"/>
    </source>
</evidence>
<evidence type="ECO:0000256" key="8">
    <source>
        <dbReference type="RuleBase" id="RU000683"/>
    </source>
</evidence>
<dbReference type="InterPro" id="IPR051785">
    <property type="entry name" value="MMCE/EMCE_epimerase"/>
</dbReference>
<gene>
    <name evidence="10" type="ORF">EV147_3508</name>
</gene>
<dbReference type="EMBL" id="SGXM01000004">
    <property type="protein sequence ID" value="RZT36844.1"/>
    <property type="molecule type" value="Genomic_DNA"/>
</dbReference>
<dbReference type="Gene3D" id="3.10.180.10">
    <property type="entry name" value="2,3-Dihydroxybiphenyl 1,2-Dioxygenase, domain 1"/>
    <property type="match status" value="2"/>
</dbReference>
<comment type="similarity">
    <text evidence="2 8">Belongs to the extradiol ring-cleavage dioxygenase family.</text>
</comment>
<protein>
    <submittedName>
        <fullName evidence="10">2,3-dihydroxy-p-cumate/2,3-dihydroxybenzoate 3,4-dioxygenase</fullName>
    </submittedName>
</protein>
<dbReference type="InterPro" id="IPR000486">
    <property type="entry name" value="Xdiol_ring_cleave_dOase_1/2"/>
</dbReference>
<evidence type="ECO:0000256" key="3">
    <source>
        <dbReference type="ARBA" id="ARBA00022723"/>
    </source>
</evidence>
<evidence type="ECO:0000256" key="1">
    <source>
        <dbReference type="ARBA" id="ARBA00001954"/>
    </source>
</evidence>
<feature type="domain" description="VOC" evidence="9">
    <location>
        <begin position="139"/>
        <end position="254"/>
    </location>
</feature>
<dbReference type="AlphaFoldDB" id="A0A4Q7RTC7"/>
<dbReference type="SUPFAM" id="SSF54593">
    <property type="entry name" value="Glyoxalase/Bleomycin resistance protein/Dihydroxybiphenyl dioxygenase"/>
    <property type="match status" value="1"/>
</dbReference>
<feature type="domain" description="VOC" evidence="9">
    <location>
        <begin position="6"/>
        <end position="122"/>
    </location>
</feature>
<proteinExistence type="inferred from homology"/>
<keyword evidence="3" id="KW-0479">Metal-binding</keyword>
<evidence type="ECO:0000256" key="4">
    <source>
        <dbReference type="ARBA" id="ARBA00022797"/>
    </source>
</evidence>
<dbReference type="InterPro" id="IPR029068">
    <property type="entry name" value="Glyas_Bleomycin-R_OHBP_Dase"/>
</dbReference>
<evidence type="ECO:0000259" key="9">
    <source>
        <dbReference type="PROSITE" id="PS51819"/>
    </source>
</evidence>
<dbReference type="GO" id="GO:0008198">
    <property type="term" value="F:ferrous iron binding"/>
    <property type="evidence" value="ECO:0007669"/>
    <property type="project" value="InterPro"/>
</dbReference>
<dbReference type="RefSeq" id="WP_130392457.1">
    <property type="nucleotide sequence ID" value="NZ_SGXM01000004.1"/>
</dbReference>
<dbReference type="PROSITE" id="PS51819">
    <property type="entry name" value="VOC"/>
    <property type="match status" value="2"/>
</dbReference>
<keyword evidence="6 8" id="KW-0560">Oxidoreductase</keyword>
<dbReference type="Proteomes" id="UP000291078">
    <property type="component" value="Unassembled WGS sequence"/>
</dbReference>
<dbReference type="PANTHER" id="PTHR43048:SF3">
    <property type="entry name" value="METHYLMALONYL-COA EPIMERASE, MITOCHONDRIAL"/>
    <property type="match status" value="1"/>
</dbReference>
<sequence>MIRHQKLGRVELNVTDLQRSRRFYEEVVGLQYVDTGGEGEVRLRCDHDHHSLVLFPGDAAGLRCAGFMLEDAAQFAPLLARLAAAGLPVEEVPPATCAARAQARAIRFFEPWVGAMLEFYIPAPDSARPFAPTVTRIQRLGHVVFNTPDAARAVAFWRDVLNFRESDSVGDFITFMRCWPNPYHHGIGIARFDRRCLHHVNYMVTEIDDIGRALVRLKTAGSDVVFGPGRHPASDSVFLYFLDPDGLTMEYSFGMEAFPETFPRAPRRIEPSPLSLDYWGSTRDPRCFTGAGVNTVPVTAASAEEIQS</sequence>
<comment type="cofactor">
    <cofactor evidence="1 8">
        <name>Fe(2+)</name>
        <dbReference type="ChEBI" id="CHEBI:29033"/>
    </cofactor>
</comment>
<dbReference type="InterPro" id="IPR037523">
    <property type="entry name" value="VOC_core"/>
</dbReference>